<gene>
    <name evidence="3" type="ORF">GGX14DRAFT_640956</name>
</gene>
<feature type="region of interest" description="Disordered" evidence="1">
    <location>
        <begin position="158"/>
        <end position="177"/>
    </location>
</feature>
<evidence type="ECO:0000256" key="2">
    <source>
        <dbReference type="SAM" id="SignalP"/>
    </source>
</evidence>
<keyword evidence="4" id="KW-1185">Reference proteome</keyword>
<name>A0AAD6YPW7_9AGAR</name>
<feature type="signal peptide" evidence="2">
    <location>
        <begin position="1"/>
        <end position="16"/>
    </location>
</feature>
<feature type="chain" id="PRO_5042174976" evidence="2">
    <location>
        <begin position="17"/>
        <end position="177"/>
    </location>
</feature>
<comment type="caution">
    <text evidence="3">The sequence shown here is derived from an EMBL/GenBank/DDBJ whole genome shotgun (WGS) entry which is preliminary data.</text>
</comment>
<keyword evidence="2" id="KW-0732">Signal</keyword>
<proteinExistence type="predicted"/>
<evidence type="ECO:0000256" key="1">
    <source>
        <dbReference type="SAM" id="MobiDB-lite"/>
    </source>
</evidence>
<evidence type="ECO:0000313" key="3">
    <source>
        <dbReference type="EMBL" id="KAJ7225777.1"/>
    </source>
</evidence>
<dbReference type="AlphaFoldDB" id="A0AAD6YPW7"/>
<feature type="compositionally biased region" description="Polar residues" evidence="1">
    <location>
        <begin position="165"/>
        <end position="177"/>
    </location>
</feature>
<sequence length="177" mass="18872">MLATLFFLALASISHAATVTISASDPSISLTPGWSQQFSQSAQNSYIQTDSLLCDLTATLPPSATSVSYVGYKRAGGSTYGYTLDCEDDCILQTANGTDLSVSDDATALQSTIFSIDMDPSTQHTLRVYNIPSEASNGASKITFDHLSVLVQDHIPGNHDRSHASLDQSNLSPYNSQ</sequence>
<dbReference type="EMBL" id="JARJCW010000004">
    <property type="protein sequence ID" value="KAJ7225777.1"/>
    <property type="molecule type" value="Genomic_DNA"/>
</dbReference>
<protein>
    <submittedName>
        <fullName evidence="3">Uncharacterized protein</fullName>
    </submittedName>
</protein>
<evidence type="ECO:0000313" key="4">
    <source>
        <dbReference type="Proteomes" id="UP001219525"/>
    </source>
</evidence>
<organism evidence="3 4">
    <name type="scientific">Mycena pura</name>
    <dbReference type="NCBI Taxonomy" id="153505"/>
    <lineage>
        <taxon>Eukaryota</taxon>
        <taxon>Fungi</taxon>
        <taxon>Dikarya</taxon>
        <taxon>Basidiomycota</taxon>
        <taxon>Agaricomycotina</taxon>
        <taxon>Agaricomycetes</taxon>
        <taxon>Agaricomycetidae</taxon>
        <taxon>Agaricales</taxon>
        <taxon>Marasmiineae</taxon>
        <taxon>Mycenaceae</taxon>
        <taxon>Mycena</taxon>
    </lineage>
</organism>
<dbReference type="Proteomes" id="UP001219525">
    <property type="component" value="Unassembled WGS sequence"/>
</dbReference>
<accession>A0AAD6YPW7</accession>
<reference evidence="3" key="1">
    <citation type="submission" date="2023-03" db="EMBL/GenBank/DDBJ databases">
        <title>Massive genome expansion in bonnet fungi (Mycena s.s.) driven by repeated elements and novel gene families across ecological guilds.</title>
        <authorList>
            <consortium name="Lawrence Berkeley National Laboratory"/>
            <person name="Harder C.B."/>
            <person name="Miyauchi S."/>
            <person name="Viragh M."/>
            <person name="Kuo A."/>
            <person name="Thoen E."/>
            <person name="Andreopoulos B."/>
            <person name="Lu D."/>
            <person name="Skrede I."/>
            <person name="Drula E."/>
            <person name="Henrissat B."/>
            <person name="Morin E."/>
            <person name="Kohler A."/>
            <person name="Barry K."/>
            <person name="LaButti K."/>
            <person name="Morin E."/>
            <person name="Salamov A."/>
            <person name="Lipzen A."/>
            <person name="Mereny Z."/>
            <person name="Hegedus B."/>
            <person name="Baldrian P."/>
            <person name="Stursova M."/>
            <person name="Weitz H."/>
            <person name="Taylor A."/>
            <person name="Grigoriev I.V."/>
            <person name="Nagy L.G."/>
            <person name="Martin F."/>
            <person name="Kauserud H."/>
        </authorList>
    </citation>
    <scope>NUCLEOTIDE SEQUENCE</scope>
    <source>
        <strain evidence="3">9144</strain>
    </source>
</reference>